<comment type="subcellular location">
    <subcellularLocation>
        <location evidence="1">Cell envelope</location>
    </subcellularLocation>
</comment>
<evidence type="ECO:0000256" key="3">
    <source>
        <dbReference type="ARBA" id="ARBA00022448"/>
    </source>
</evidence>
<comment type="similarity">
    <text evidence="2">Belongs to the bacterial solute-binding protein 1 family.</text>
</comment>
<evidence type="ECO:0000256" key="5">
    <source>
        <dbReference type="SAM" id="Phobius"/>
    </source>
</evidence>
<keyword evidence="7" id="KW-1185">Reference proteome</keyword>
<dbReference type="STRING" id="44251.PDUR_12075"/>
<keyword evidence="3" id="KW-0813">Transport</keyword>
<dbReference type="InterPro" id="IPR006059">
    <property type="entry name" value="SBP"/>
</dbReference>
<dbReference type="KEGG" id="pdu:PDUR_12075"/>
<dbReference type="SUPFAM" id="SSF53850">
    <property type="entry name" value="Periplasmic binding protein-like II"/>
    <property type="match status" value="1"/>
</dbReference>
<keyword evidence="5" id="KW-1133">Transmembrane helix</keyword>
<keyword evidence="5" id="KW-0812">Transmembrane</keyword>
<keyword evidence="5" id="KW-0472">Membrane</keyword>
<dbReference type="PANTHER" id="PTHR43649:SF31">
    <property type="entry name" value="SN-GLYCEROL-3-PHOSPHATE-BINDING PERIPLASMIC PROTEIN UGPB"/>
    <property type="match status" value="1"/>
</dbReference>
<evidence type="ECO:0008006" key="8">
    <source>
        <dbReference type="Google" id="ProtNLM"/>
    </source>
</evidence>
<dbReference type="EMBL" id="CP009288">
    <property type="protein sequence ID" value="AIQ12554.1"/>
    <property type="molecule type" value="Genomic_DNA"/>
</dbReference>
<dbReference type="Gene3D" id="3.40.190.10">
    <property type="entry name" value="Periplasmic binding protein-like II"/>
    <property type="match status" value="1"/>
</dbReference>
<evidence type="ECO:0000313" key="6">
    <source>
        <dbReference type="EMBL" id="AIQ12554.1"/>
    </source>
</evidence>
<dbReference type="InterPro" id="IPR050490">
    <property type="entry name" value="Bact_solute-bd_prot1"/>
</dbReference>
<keyword evidence="4" id="KW-0732">Signal</keyword>
<organism evidence="6 7">
    <name type="scientific">Paenibacillus durus</name>
    <name type="common">Paenibacillus azotofixans</name>
    <dbReference type="NCBI Taxonomy" id="44251"/>
    <lineage>
        <taxon>Bacteria</taxon>
        <taxon>Bacillati</taxon>
        <taxon>Bacillota</taxon>
        <taxon>Bacilli</taxon>
        <taxon>Bacillales</taxon>
        <taxon>Paenibacillaceae</taxon>
        <taxon>Paenibacillus</taxon>
    </lineage>
</organism>
<gene>
    <name evidence="6" type="ORF">PDUR_12075</name>
</gene>
<evidence type="ECO:0000256" key="2">
    <source>
        <dbReference type="ARBA" id="ARBA00008520"/>
    </source>
</evidence>
<dbReference type="eggNOG" id="COG1653">
    <property type="taxonomic scope" value="Bacteria"/>
</dbReference>
<protein>
    <recommendedName>
        <fullName evidence="8">ABC transporter substrate-binding protein</fullName>
    </recommendedName>
</protein>
<accession>A0A089IU93</accession>
<evidence type="ECO:0000256" key="4">
    <source>
        <dbReference type="ARBA" id="ARBA00022729"/>
    </source>
</evidence>
<proteinExistence type="inferred from homology"/>
<dbReference type="GO" id="GO:0030313">
    <property type="term" value="C:cell envelope"/>
    <property type="evidence" value="ECO:0007669"/>
    <property type="project" value="UniProtKB-SubCell"/>
</dbReference>
<sequence length="412" mass="45573">MTKNGVVWAALLVIITVTVIVYSNYFTEVKRVPEQYDTEKEKLVCWIYTDGWSDLLAAYQETHPGVELEVRVFPSYKELYTELLAALSIQTAPQIVELDSSYGLSELVSMQALAPVSGNALLPGETLPAAAKPFTYGGRLWAVPAGVSVPVMFYNKDLMKWTGADKIIDFSSLEELGFKTKAWKAGLTARNSAGWEQALVMDDSKPFILLNLWEQSRQSGLPGNQRLEQLLRVWSGLVFDSKAMKPLRSQLAPSDFISGKTLFYMTNSNMIPWLDHYIAGKFAYGMLPAPLAGGNVLLPHISSFGIVAGRKAAGAAEDAVNYLASSEAQAKVLEATGYLPVRTQTIEAISRNYALNRKYSVLLGAVGKLESLEPSADARLRWERITLILNHLEMDQKADFRAYAAQLLPYMP</sequence>
<feature type="transmembrane region" description="Helical" evidence="5">
    <location>
        <begin position="6"/>
        <end position="26"/>
    </location>
</feature>
<dbReference type="RefSeq" id="WP_042206403.1">
    <property type="nucleotide sequence ID" value="NZ_CP009288.1"/>
</dbReference>
<dbReference type="AlphaFoldDB" id="A0A089IU93"/>
<reference evidence="6 7" key="1">
    <citation type="submission" date="2014-08" db="EMBL/GenBank/DDBJ databases">
        <title>Comparative genomics of the Paenibacillus odorifer group.</title>
        <authorList>
            <person name="den Bakker H.C."/>
            <person name="Tsai Y.-C."/>
            <person name="Martin N."/>
            <person name="Korlach J."/>
            <person name="Wiedmann M."/>
        </authorList>
    </citation>
    <scope>NUCLEOTIDE SEQUENCE [LARGE SCALE GENOMIC DNA]</scope>
    <source>
        <strain evidence="6 7">DSM 1735</strain>
    </source>
</reference>
<name>A0A089IU93_PAEDU</name>
<dbReference type="Proteomes" id="UP000029409">
    <property type="component" value="Chromosome"/>
</dbReference>
<dbReference type="PANTHER" id="PTHR43649">
    <property type="entry name" value="ARABINOSE-BINDING PROTEIN-RELATED"/>
    <property type="match status" value="1"/>
</dbReference>
<evidence type="ECO:0000313" key="7">
    <source>
        <dbReference type="Proteomes" id="UP000029409"/>
    </source>
</evidence>
<evidence type="ECO:0000256" key="1">
    <source>
        <dbReference type="ARBA" id="ARBA00004196"/>
    </source>
</evidence>
<dbReference type="Pfam" id="PF13416">
    <property type="entry name" value="SBP_bac_8"/>
    <property type="match status" value="1"/>
</dbReference>